<dbReference type="SUPFAM" id="SSF56784">
    <property type="entry name" value="HAD-like"/>
    <property type="match status" value="1"/>
</dbReference>
<evidence type="ECO:0000313" key="4">
    <source>
        <dbReference type="EnsemblMetazoa" id="XP_787883"/>
    </source>
</evidence>
<dbReference type="GO" id="GO:0046380">
    <property type="term" value="P:N-acetylneuraminate biosynthetic process"/>
    <property type="evidence" value="ECO:0000318"/>
    <property type="project" value="GO_Central"/>
</dbReference>
<dbReference type="InterPro" id="IPR023214">
    <property type="entry name" value="HAD_sf"/>
</dbReference>
<dbReference type="NCBIfam" id="TIGR01509">
    <property type="entry name" value="HAD-SF-IA-v3"/>
    <property type="match status" value="1"/>
</dbReference>
<dbReference type="PRINTS" id="PR00413">
    <property type="entry name" value="HADHALOGNASE"/>
</dbReference>
<dbReference type="Proteomes" id="UP000007110">
    <property type="component" value="Unassembled WGS sequence"/>
</dbReference>
<comment type="cofactor">
    <cofactor evidence="1">
        <name>Mg(2+)</name>
        <dbReference type="ChEBI" id="CHEBI:18420"/>
    </cofactor>
</comment>
<dbReference type="SFLD" id="SFLDG01135">
    <property type="entry name" value="C1.5.6:_HAD__Beta-PGM__Phospha"/>
    <property type="match status" value="1"/>
</dbReference>
<dbReference type="RefSeq" id="XP_787883.4">
    <property type="nucleotide sequence ID" value="XM_782790.5"/>
</dbReference>
<dbReference type="PANTHER" id="PTHR46470">
    <property type="entry name" value="N-ACYLNEURAMINATE-9-PHOSPHATASE"/>
    <property type="match status" value="1"/>
</dbReference>
<dbReference type="OMA" id="TYHNVKF"/>
<dbReference type="InterPro" id="IPR011950">
    <property type="entry name" value="HAD-SF_hydro_IA_CTE7"/>
</dbReference>
<evidence type="ECO:0008006" key="6">
    <source>
        <dbReference type="Google" id="ProtNLM"/>
    </source>
</evidence>
<dbReference type="SFLD" id="SFLDG01129">
    <property type="entry name" value="C1.5:_HAD__Beta-PGM__Phosphata"/>
    <property type="match status" value="1"/>
</dbReference>
<dbReference type="AlphaFoldDB" id="A0A7M7REW8"/>
<dbReference type="InterPro" id="IPR006439">
    <property type="entry name" value="HAD-SF_hydro_IA"/>
</dbReference>
<accession>A0A7M7REW8</accession>
<keyword evidence="3" id="KW-0460">Magnesium</keyword>
<dbReference type="InterPro" id="IPR036412">
    <property type="entry name" value="HAD-like_sf"/>
</dbReference>
<proteinExistence type="predicted"/>
<dbReference type="GeneID" id="582852"/>
<dbReference type="CTD" id="140838"/>
<dbReference type="SFLD" id="SFLDS00003">
    <property type="entry name" value="Haloacid_Dehalogenase"/>
    <property type="match status" value="1"/>
</dbReference>
<name>A0A7M7REW8_STRPU</name>
<dbReference type="Pfam" id="PF00702">
    <property type="entry name" value="Hydrolase"/>
    <property type="match status" value="1"/>
</dbReference>
<dbReference type="NCBIfam" id="TIGR02253">
    <property type="entry name" value="CTE7"/>
    <property type="match status" value="1"/>
</dbReference>
<keyword evidence="5" id="KW-1185">Reference proteome</keyword>
<dbReference type="NCBIfam" id="TIGR01549">
    <property type="entry name" value="HAD-SF-IA-v1"/>
    <property type="match status" value="1"/>
</dbReference>
<evidence type="ECO:0000256" key="3">
    <source>
        <dbReference type="ARBA" id="ARBA00022842"/>
    </source>
</evidence>
<dbReference type="EnsemblMetazoa" id="XM_782790">
    <property type="protein sequence ID" value="XP_787883"/>
    <property type="gene ID" value="LOC582852"/>
</dbReference>
<organism evidence="4 5">
    <name type="scientific">Strongylocentrotus purpuratus</name>
    <name type="common">Purple sea urchin</name>
    <dbReference type="NCBI Taxonomy" id="7668"/>
    <lineage>
        <taxon>Eukaryota</taxon>
        <taxon>Metazoa</taxon>
        <taxon>Echinodermata</taxon>
        <taxon>Eleutherozoa</taxon>
        <taxon>Echinozoa</taxon>
        <taxon>Echinoidea</taxon>
        <taxon>Euechinoidea</taxon>
        <taxon>Echinacea</taxon>
        <taxon>Camarodonta</taxon>
        <taxon>Echinidea</taxon>
        <taxon>Strongylocentrotidae</taxon>
        <taxon>Strongylocentrotus</taxon>
    </lineage>
</organism>
<dbReference type="OrthoDB" id="1694274at2759"/>
<dbReference type="Gene3D" id="3.40.50.1000">
    <property type="entry name" value="HAD superfamily/HAD-like"/>
    <property type="match status" value="1"/>
</dbReference>
<reference evidence="4" key="2">
    <citation type="submission" date="2021-01" db="UniProtKB">
        <authorList>
            <consortium name="EnsemblMetazoa"/>
        </authorList>
    </citation>
    <scope>IDENTIFICATION</scope>
</reference>
<keyword evidence="2" id="KW-0378">Hydrolase</keyword>
<dbReference type="KEGG" id="spu:582852"/>
<dbReference type="InParanoid" id="A0A7M7REW8"/>
<dbReference type="GO" id="GO:0050124">
    <property type="term" value="F:N-acylneuraminate-9-phosphatase activity"/>
    <property type="evidence" value="ECO:0000318"/>
    <property type="project" value="GO_Central"/>
</dbReference>
<evidence type="ECO:0000256" key="2">
    <source>
        <dbReference type="ARBA" id="ARBA00022801"/>
    </source>
</evidence>
<dbReference type="Gene3D" id="1.20.120.710">
    <property type="entry name" value="Haloacid dehalogenase hydrolase-like domain"/>
    <property type="match status" value="1"/>
</dbReference>
<dbReference type="PANTHER" id="PTHR46470:SF3">
    <property type="entry name" value="N-ACYLNEURAMINATE-9-PHOSPHATASE"/>
    <property type="match status" value="1"/>
</dbReference>
<dbReference type="InterPro" id="IPR051400">
    <property type="entry name" value="HAD-like_hydrolase"/>
</dbReference>
<evidence type="ECO:0000313" key="5">
    <source>
        <dbReference type="Proteomes" id="UP000007110"/>
    </source>
</evidence>
<sequence length="244" mass="27723">MLFCTLKMGIAAVIFDLDNTLIWTKQSDANAFVQVARFVQKETPSCNAEEIVSTFRKLLQSAEKDPENKIPIDEWRTQLWKTALNSNQNEEFAARVYQLWKKLRLEGLYFDEEVRAQLKRLRLRYKLLLLTNGDSQVQREKVAQIGAEDFFDEIVISGDHPEPKPHPSIFKTSCKLLGVEASQCVMVGDSQETDIQGGANARVLATVWINPHGKQPSSDYVKADYTIKSVLEIDSILQQLHPPS</sequence>
<protein>
    <recommendedName>
        <fullName evidence="6">N-acylneuraminate-9-phosphatase</fullName>
    </recommendedName>
</protein>
<evidence type="ECO:0000256" key="1">
    <source>
        <dbReference type="ARBA" id="ARBA00001946"/>
    </source>
</evidence>
<reference evidence="5" key="1">
    <citation type="submission" date="2015-02" db="EMBL/GenBank/DDBJ databases">
        <title>Genome sequencing for Strongylocentrotus purpuratus.</title>
        <authorList>
            <person name="Murali S."/>
            <person name="Liu Y."/>
            <person name="Vee V."/>
            <person name="English A."/>
            <person name="Wang M."/>
            <person name="Skinner E."/>
            <person name="Han Y."/>
            <person name="Muzny D.M."/>
            <person name="Worley K.C."/>
            <person name="Gibbs R.A."/>
        </authorList>
    </citation>
    <scope>NUCLEOTIDE SEQUENCE</scope>
</reference>